<evidence type="ECO:0000256" key="1">
    <source>
        <dbReference type="SAM" id="MobiDB-lite"/>
    </source>
</evidence>
<protein>
    <submittedName>
        <fullName evidence="2">Uncharacterized protein</fullName>
    </submittedName>
</protein>
<dbReference type="Proteomes" id="UP000887116">
    <property type="component" value="Unassembled WGS sequence"/>
</dbReference>
<feature type="region of interest" description="Disordered" evidence="1">
    <location>
        <begin position="64"/>
        <end position="92"/>
    </location>
</feature>
<organism evidence="2 3">
    <name type="scientific">Trichonephila clavata</name>
    <name type="common">Joro spider</name>
    <name type="synonym">Nephila clavata</name>
    <dbReference type="NCBI Taxonomy" id="2740835"/>
    <lineage>
        <taxon>Eukaryota</taxon>
        <taxon>Metazoa</taxon>
        <taxon>Ecdysozoa</taxon>
        <taxon>Arthropoda</taxon>
        <taxon>Chelicerata</taxon>
        <taxon>Arachnida</taxon>
        <taxon>Araneae</taxon>
        <taxon>Araneomorphae</taxon>
        <taxon>Entelegynae</taxon>
        <taxon>Araneoidea</taxon>
        <taxon>Nephilidae</taxon>
        <taxon>Trichonephila</taxon>
    </lineage>
</organism>
<evidence type="ECO:0000313" key="3">
    <source>
        <dbReference type="Proteomes" id="UP000887116"/>
    </source>
</evidence>
<feature type="region of interest" description="Disordered" evidence="1">
    <location>
        <begin position="33"/>
        <end position="52"/>
    </location>
</feature>
<dbReference type="AlphaFoldDB" id="A0A8X6JMH6"/>
<keyword evidence="3" id="KW-1185">Reference proteome</keyword>
<feature type="compositionally biased region" description="Polar residues" evidence="1">
    <location>
        <begin position="1"/>
        <end position="10"/>
    </location>
</feature>
<reference evidence="2" key="1">
    <citation type="submission" date="2020-07" db="EMBL/GenBank/DDBJ databases">
        <title>Multicomponent nature underlies the extraordinary mechanical properties of spider dragline silk.</title>
        <authorList>
            <person name="Kono N."/>
            <person name="Nakamura H."/>
            <person name="Mori M."/>
            <person name="Yoshida Y."/>
            <person name="Ohtoshi R."/>
            <person name="Malay A.D."/>
            <person name="Moran D.A.P."/>
            <person name="Tomita M."/>
            <person name="Numata K."/>
            <person name="Arakawa K."/>
        </authorList>
    </citation>
    <scope>NUCLEOTIDE SEQUENCE</scope>
</reference>
<dbReference type="EMBL" id="BMAO01026785">
    <property type="protein sequence ID" value="GFR12441.1"/>
    <property type="molecule type" value="Genomic_DNA"/>
</dbReference>
<gene>
    <name evidence="2" type="ORF">TNCT_586251</name>
</gene>
<name>A0A8X6JMH6_TRICU</name>
<sequence length="92" mass="10583">SGQKNASPSDPTLVHRQHSTGEVINLNTRWVIPQRPESSHHHPSFSLQRPTMYPRNQPVFQQRPAALRPDASTFHPSQRTQENNTVFQPHRT</sequence>
<comment type="caution">
    <text evidence="2">The sequence shown here is derived from an EMBL/GenBank/DDBJ whole genome shotgun (WGS) entry which is preliminary data.</text>
</comment>
<evidence type="ECO:0000313" key="2">
    <source>
        <dbReference type="EMBL" id="GFR12441.1"/>
    </source>
</evidence>
<accession>A0A8X6JMH6</accession>
<feature type="non-terminal residue" evidence="2">
    <location>
        <position position="1"/>
    </location>
</feature>
<proteinExistence type="predicted"/>
<feature type="region of interest" description="Disordered" evidence="1">
    <location>
        <begin position="1"/>
        <end position="21"/>
    </location>
</feature>
<feature type="compositionally biased region" description="Polar residues" evidence="1">
    <location>
        <begin position="74"/>
        <end position="92"/>
    </location>
</feature>